<evidence type="ECO:0000313" key="4">
    <source>
        <dbReference type="Proteomes" id="UP001202550"/>
    </source>
</evidence>
<dbReference type="RefSeq" id="WP_249060409.1">
    <property type="nucleotide sequence ID" value="NZ_JALZWP010000019.1"/>
</dbReference>
<gene>
    <name evidence="3" type="ORF">M3N55_14605</name>
</gene>
<sequence>MTDAKELSLALGGRWHGQYGVAPCPICQPERRKDQNALTLADSPDGRLMLNCKKSACSFLDLLAVVGLRSGDYTPPDAATLAKRERKATAEAQRKAEQARRLWQDAQPIAGTVVETYLHRRGITCEWPRTLRFHSDVWHGPTKKRYPAMIAAVQGTGLPAVHRTYLQRDGLNKAAIDPDKMMLGATSGGAVRLSDGPSRLVVSEGIENGLSLLCGLLDSPATIWAALSTSGLRRLRLPPQPGRLTIATDGDGPGREAGHALAVRAHALGWQVSILDPGTGRDFNDILQERATAWMRNPI</sequence>
<dbReference type="Pfam" id="PF23639">
    <property type="entry name" value="DUF7146"/>
    <property type="match status" value="1"/>
</dbReference>
<evidence type="ECO:0000313" key="3">
    <source>
        <dbReference type="EMBL" id="MCL1629963.1"/>
    </source>
</evidence>
<comment type="caution">
    <text evidence="3">The sequence shown here is derived from an EMBL/GenBank/DDBJ whole genome shotgun (WGS) entry which is preliminary data.</text>
</comment>
<reference evidence="3 4" key="1">
    <citation type="submission" date="2022-05" db="EMBL/GenBank/DDBJ databases">
        <title>Seasonal and diel survey of microbial diversity of the Tyrrhenian coast.</title>
        <authorList>
            <person name="Gattoni G."/>
            <person name="Corral P."/>
        </authorList>
    </citation>
    <scope>NUCLEOTIDE SEQUENCE [LARGE SCALE GENOMIC DNA]</scope>
    <source>
        <strain evidence="3 4">V10</strain>
    </source>
</reference>
<accession>A0ABT0M5M7</accession>
<dbReference type="EMBL" id="JALZWP010000019">
    <property type="protein sequence ID" value="MCL1629963.1"/>
    <property type="molecule type" value="Genomic_DNA"/>
</dbReference>
<proteinExistence type="predicted"/>
<evidence type="ECO:0000259" key="1">
    <source>
        <dbReference type="Pfam" id="PF13362"/>
    </source>
</evidence>
<dbReference type="Pfam" id="PF13362">
    <property type="entry name" value="Toprim_3"/>
    <property type="match status" value="1"/>
</dbReference>
<dbReference type="Gene3D" id="3.40.1360.10">
    <property type="match status" value="1"/>
</dbReference>
<feature type="domain" description="DUF7146" evidence="2">
    <location>
        <begin position="94"/>
        <end position="193"/>
    </location>
</feature>
<organism evidence="3 4">
    <name type="scientific">Roseinatronobacter domitianus</name>
    <dbReference type="NCBI Taxonomy" id="2940293"/>
    <lineage>
        <taxon>Bacteria</taxon>
        <taxon>Pseudomonadati</taxon>
        <taxon>Pseudomonadota</taxon>
        <taxon>Alphaproteobacteria</taxon>
        <taxon>Rhodobacterales</taxon>
        <taxon>Paracoccaceae</taxon>
        <taxon>Roseinatronobacter</taxon>
    </lineage>
</organism>
<keyword evidence="4" id="KW-1185">Reference proteome</keyword>
<dbReference type="InterPro" id="IPR006171">
    <property type="entry name" value="TOPRIM_dom"/>
</dbReference>
<feature type="domain" description="Toprim" evidence="1">
    <location>
        <begin position="200"/>
        <end position="291"/>
    </location>
</feature>
<name>A0ABT0M5M7_9RHOB</name>
<evidence type="ECO:0000259" key="2">
    <source>
        <dbReference type="Pfam" id="PF23639"/>
    </source>
</evidence>
<dbReference type="InterPro" id="IPR055570">
    <property type="entry name" value="DUF7146"/>
</dbReference>
<protein>
    <submittedName>
        <fullName evidence="3">Toprim domain-containing protein</fullName>
    </submittedName>
</protein>
<dbReference type="Proteomes" id="UP001202550">
    <property type="component" value="Unassembled WGS sequence"/>
</dbReference>